<dbReference type="Gene3D" id="2.60.120.200">
    <property type="match status" value="1"/>
</dbReference>
<dbReference type="SUPFAM" id="SSF49899">
    <property type="entry name" value="Concanavalin A-like lectins/glucanases"/>
    <property type="match status" value="1"/>
</dbReference>
<dbReference type="InterPro" id="IPR026444">
    <property type="entry name" value="Secre_tail"/>
</dbReference>
<feature type="transmembrane region" description="Helical" evidence="1">
    <location>
        <begin position="43"/>
        <end position="65"/>
    </location>
</feature>
<proteinExistence type="predicted"/>
<gene>
    <name evidence="3" type="ORF">EFB08_09205</name>
</gene>
<keyword evidence="1" id="KW-1133">Transmembrane helix</keyword>
<dbReference type="InterPro" id="IPR013783">
    <property type="entry name" value="Ig-like_fold"/>
</dbReference>
<dbReference type="InterPro" id="IPR056573">
    <property type="entry name" value="Lectin_L-type_dom"/>
</dbReference>
<dbReference type="GO" id="GO:0005509">
    <property type="term" value="F:calcium ion binding"/>
    <property type="evidence" value="ECO:0007669"/>
    <property type="project" value="InterPro"/>
</dbReference>
<evidence type="ECO:0000259" key="2">
    <source>
        <dbReference type="Pfam" id="PF18962"/>
    </source>
</evidence>
<feature type="domain" description="Secretion system C-terminal sorting" evidence="2">
    <location>
        <begin position="1428"/>
        <end position="1500"/>
    </location>
</feature>
<dbReference type="GO" id="GO:0005975">
    <property type="term" value="P:carbohydrate metabolic process"/>
    <property type="evidence" value="ECO:0007669"/>
    <property type="project" value="UniProtKB-ARBA"/>
</dbReference>
<protein>
    <submittedName>
        <fullName evidence="3">T9SS C-terminal target domain-containing protein</fullName>
    </submittedName>
</protein>
<dbReference type="OrthoDB" id="1443240at2"/>
<keyword evidence="1" id="KW-0812">Transmembrane</keyword>
<accession>A0A3M9MTD9</accession>
<dbReference type="InterPro" id="IPR013320">
    <property type="entry name" value="ConA-like_dom_sf"/>
</dbReference>
<dbReference type="PANTHER" id="PTHR32401:SF48">
    <property type="entry name" value="LEGUME LECTIN DOMAIN-CONTAINING PROTEIN"/>
    <property type="match status" value="1"/>
</dbReference>
<dbReference type="SUPFAM" id="SSF103647">
    <property type="entry name" value="TSP type-3 repeat"/>
    <property type="match status" value="1"/>
</dbReference>
<dbReference type="CDD" id="cd01951">
    <property type="entry name" value="lectin_L-type"/>
    <property type="match status" value="1"/>
</dbReference>
<keyword evidence="1" id="KW-0472">Membrane</keyword>
<evidence type="ECO:0000313" key="3">
    <source>
        <dbReference type="EMBL" id="RNI28794.1"/>
    </source>
</evidence>
<dbReference type="Gene3D" id="2.60.40.10">
    <property type="entry name" value="Immunoglobulins"/>
    <property type="match status" value="2"/>
</dbReference>
<dbReference type="EMBL" id="RJJD01000004">
    <property type="protein sequence ID" value="RNI28794.1"/>
    <property type="molecule type" value="Genomic_DNA"/>
</dbReference>
<dbReference type="PANTHER" id="PTHR32401">
    <property type="entry name" value="CONCANAVALIN A-LIKE LECTIN FAMILY PROTEIN"/>
    <property type="match status" value="1"/>
</dbReference>
<dbReference type="InterPro" id="IPR028974">
    <property type="entry name" value="TSP_type-3_rpt"/>
</dbReference>
<name>A0A3M9MTD9_9BACT</name>
<comment type="caution">
    <text evidence="3">The sequence shown here is derived from an EMBL/GenBank/DDBJ whole genome shotgun (WGS) entry which is preliminary data.</text>
</comment>
<evidence type="ECO:0000313" key="4">
    <source>
        <dbReference type="Proteomes" id="UP000272117"/>
    </source>
</evidence>
<evidence type="ECO:0000256" key="1">
    <source>
        <dbReference type="SAM" id="Phobius"/>
    </source>
</evidence>
<dbReference type="Pfam" id="PF18483">
    <property type="entry name" value="Lectin_L-type_dom"/>
    <property type="match status" value="1"/>
</dbReference>
<dbReference type="GO" id="GO:0004553">
    <property type="term" value="F:hydrolase activity, hydrolyzing O-glycosyl compounds"/>
    <property type="evidence" value="ECO:0007669"/>
    <property type="project" value="UniProtKB-ARBA"/>
</dbReference>
<organism evidence="3 4">
    <name type="scientific">Rufibacter latericius</name>
    <dbReference type="NCBI Taxonomy" id="2487040"/>
    <lineage>
        <taxon>Bacteria</taxon>
        <taxon>Pseudomonadati</taxon>
        <taxon>Bacteroidota</taxon>
        <taxon>Cytophagia</taxon>
        <taxon>Cytophagales</taxon>
        <taxon>Hymenobacteraceae</taxon>
        <taxon>Rufibacter</taxon>
    </lineage>
</organism>
<dbReference type="Gene3D" id="4.10.1080.10">
    <property type="entry name" value="TSP type-3 repeat"/>
    <property type="match status" value="1"/>
</dbReference>
<dbReference type="NCBIfam" id="TIGR04183">
    <property type="entry name" value="Por_Secre_tail"/>
    <property type="match status" value="1"/>
</dbReference>
<dbReference type="InterPro" id="IPR050258">
    <property type="entry name" value="Leguminous_Lectin"/>
</dbReference>
<sequence>MPITHFMKKLYSTSDGFINESCLHWLLIVASVFKKGKYYRINYLGKVATIVLVLIAFTAVSNAFAQTNYAPVASNVTANRINNIGRQLIRPLQGTDAEGQVLTYIITDLNLGVGGGNRGVSGSLHKGNVTGVLVVGDILSASEVQNLFYTPPTSQQGNQTATLVNGTHSFTYVVNDGVNNSTPATYYLPVGQAPVPSPTSMIISPVLNTAGEISIPSPSATGGAINGYIIVRPATTQGQLHYSTTPTGVKTLVGSTAATVNSATVFLWFTPSASYEGIATFTYVARNGDGNTTTAANQATYSIPVYSKRPVVSNVTTVAIPKTAGEKPINPLTATAILETTISSFIISNLPTASAGTLRINGSPATAGTYSATNGQLAGLTFEPNPNLGSGTTSVTFSFQATNNEGAISSGTAIYTIPIPNDNASVYSVAKTSFNKDALSNGIILATLADADGGIVSASAVTVMPNGMALNPSTGAITVSNIDELSAGEYTRYINTVDAKGGKSYITVVINIVNDREAVYTTTNTFFTNVGQGVTLATVSDLDGAIVNASATGLESWMTLNPTTGAITRNGSAAIPAGAYTKIIKILDAAGGKSDAEVTIVINNATASYNYISQHYSIYALKPNTVVGTAVLSSGAAISTATLAPGATALPSFLRLNPDGSIAVNTNKVVVGKYSSIIRLNGSIDAPVVIDVNDDIYQINNEAFKLGDNNYRLTTAEANKRGEVWKTTPVDLSKSFEITFKANFGSIDANGADGIAFALQRHGSNPLFAYGQTGEGLGVGHGASTANPRTGGISPSVVVEFDTWQNTAVAASIEPVYDHLAVFLNGEERAPVTPVVPMKGTTAAPVNVEDGANHLVKIIWNKATNKLSVYFDNSLRTEYSSDLIANVFGNNPMVYFGYSASTGASMNEQKISEINFSLLDTDGDGFADASDLDSDNDGISNLVESGKDNNGNFINPFGDQNNDGLTNYKDPVFCASIGSFLNNKGVCASLDVDGDGLINALDLDSDNDGIPDAVEANDGVLKSNMTLSGQYPVSFYSVQTDTDRNGMIDAVQGENALLNGDKDGDGIPNALDLDSDGDGIVDAVEANNGVLPADMTLNGQYSVAFMFLNDLNLDGINDALAANPLFTKDRDMDQDDLFNFLDLDSDNDGLPDVLEAQDQNRMVVKKGLDINRNGIDDAYDVIISGGAALTPLNTDGDSNPDFLDLDSDNDLFLDFEEAFDKNGDGKSEDDFIKMASEFGERVNDKTIYTLTPEKNGRPIWLAYASDSRLNLLSTKSSLPALYRDVNRNGLVDLFDSQAFGEESTVSTTNYSFRSAGANVPLPVKLINFSGSQKIGGIQLKWATAAEKDNDFFQVERSQDGKAFALIGQVKGNGTSNVLQSYSFVDASAPAGTVYYRLKQVDFDGKFEYSKVIALKADGKTNAQASLSVYPNPTSGKVFFTSAELEGAATVTLYNANGRAISQKQVELKVGEPIALDLSAQAAGVYYLQVQTDVNKVTTRVVKQ</sequence>
<keyword evidence="4" id="KW-1185">Reference proteome</keyword>
<reference evidence="3 4" key="1">
    <citation type="submission" date="2018-11" db="EMBL/GenBank/DDBJ databases">
        <title>Rufibacter latericius sp. nov., isolated from water in Baiyang Lake.</title>
        <authorList>
            <person name="Yang Y."/>
        </authorList>
    </citation>
    <scope>NUCLEOTIDE SEQUENCE [LARGE SCALE GENOMIC DNA]</scope>
    <source>
        <strain evidence="3 4">R-22-1c-1</strain>
    </source>
</reference>
<dbReference type="Proteomes" id="UP000272117">
    <property type="component" value="Unassembled WGS sequence"/>
</dbReference>
<dbReference type="Pfam" id="PF18962">
    <property type="entry name" value="Por_Secre_tail"/>
    <property type="match status" value="1"/>
</dbReference>